<evidence type="ECO:0000256" key="10">
    <source>
        <dbReference type="ARBA" id="ARBA00029693"/>
    </source>
</evidence>
<evidence type="ECO:0000256" key="9">
    <source>
        <dbReference type="ARBA" id="ARBA00023140"/>
    </source>
</evidence>
<dbReference type="Gene3D" id="2.30.30.40">
    <property type="entry name" value="SH3 Domains"/>
    <property type="match status" value="1"/>
</dbReference>
<evidence type="ECO:0000256" key="15">
    <source>
        <dbReference type="SAM" id="Phobius"/>
    </source>
</evidence>
<feature type="transmembrane region" description="Helical" evidence="15">
    <location>
        <begin position="170"/>
        <end position="188"/>
    </location>
</feature>
<evidence type="ECO:0000313" key="18">
    <source>
        <dbReference type="Proteomes" id="UP000268162"/>
    </source>
</evidence>
<dbReference type="PANTHER" id="PTHR19332">
    <property type="entry name" value="PEROXISOMAL MEMBRANE PROTEIN PEX13"/>
    <property type="match status" value="1"/>
</dbReference>
<dbReference type="PANTHER" id="PTHR19332:SF1">
    <property type="entry name" value="PEROXISOMAL MEMBRANE PROTEIN PEX13"/>
    <property type="match status" value="1"/>
</dbReference>
<evidence type="ECO:0000256" key="6">
    <source>
        <dbReference type="ARBA" id="ARBA00022989"/>
    </source>
</evidence>
<proteinExistence type="inferred from homology"/>
<evidence type="ECO:0000256" key="14">
    <source>
        <dbReference type="SAM" id="MobiDB-lite"/>
    </source>
</evidence>
<keyword evidence="7" id="KW-0811">Translocation</keyword>
<dbReference type="InterPro" id="IPR007223">
    <property type="entry name" value="Peroxin-13_N"/>
</dbReference>
<dbReference type="AlphaFoldDB" id="A0A4P9ZK02"/>
<evidence type="ECO:0000256" key="13">
    <source>
        <dbReference type="PROSITE-ProRule" id="PRU00192"/>
    </source>
</evidence>
<evidence type="ECO:0000256" key="3">
    <source>
        <dbReference type="ARBA" id="ARBA00022448"/>
    </source>
</evidence>
<dbReference type="GO" id="GO:1990429">
    <property type="term" value="C:peroxisomal importomer complex"/>
    <property type="evidence" value="ECO:0007669"/>
    <property type="project" value="TreeGrafter"/>
</dbReference>
<dbReference type="GO" id="GO:0016560">
    <property type="term" value="P:protein import into peroxisome matrix, docking"/>
    <property type="evidence" value="ECO:0007669"/>
    <property type="project" value="InterPro"/>
</dbReference>
<keyword evidence="2 13" id="KW-0728">SH3 domain</keyword>
<evidence type="ECO:0000256" key="4">
    <source>
        <dbReference type="ARBA" id="ARBA00022692"/>
    </source>
</evidence>
<dbReference type="GO" id="GO:0005778">
    <property type="term" value="C:peroxisomal membrane"/>
    <property type="evidence" value="ECO:0007669"/>
    <property type="project" value="UniProtKB-SubCell"/>
</dbReference>
<gene>
    <name evidence="17" type="ORF">BJ085DRAFT_7087</name>
</gene>
<dbReference type="SMART" id="SM00326">
    <property type="entry name" value="SH3"/>
    <property type="match status" value="1"/>
</dbReference>
<accession>A0A4P9ZK02</accession>
<protein>
    <recommendedName>
        <fullName evidence="11">Peroxisomal membrane protein PEX13</fullName>
    </recommendedName>
    <alternativeName>
        <fullName evidence="10">Peroxin-13</fullName>
    </alternativeName>
</protein>
<evidence type="ECO:0000256" key="5">
    <source>
        <dbReference type="ARBA" id="ARBA00022927"/>
    </source>
</evidence>
<keyword evidence="18" id="KW-1185">Reference proteome</keyword>
<feature type="region of interest" description="Disordered" evidence="14">
    <location>
        <begin position="196"/>
        <end position="226"/>
    </location>
</feature>
<dbReference type="STRING" id="215637.A0A4P9ZK02"/>
<dbReference type="PROSITE" id="PS50002">
    <property type="entry name" value="SH3"/>
    <property type="match status" value="1"/>
</dbReference>
<evidence type="ECO:0000256" key="2">
    <source>
        <dbReference type="ARBA" id="ARBA00022443"/>
    </source>
</evidence>
<feature type="non-terminal residue" evidence="17">
    <location>
        <position position="306"/>
    </location>
</feature>
<evidence type="ECO:0000256" key="7">
    <source>
        <dbReference type="ARBA" id="ARBA00023010"/>
    </source>
</evidence>
<keyword evidence="4 15" id="KW-0812">Transmembrane</keyword>
<comment type="subcellular location">
    <subcellularLocation>
        <location evidence="12">Peroxisome membrane</location>
    </subcellularLocation>
</comment>
<evidence type="ECO:0000256" key="1">
    <source>
        <dbReference type="ARBA" id="ARBA00006033"/>
    </source>
</evidence>
<dbReference type="SUPFAM" id="SSF50044">
    <property type="entry name" value="SH3-domain"/>
    <property type="match status" value="1"/>
</dbReference>
<keyword evidence="5" id="KW-0653">Protein transport</keyword>
<sequence length="306" mass="32638">GGGYGGTYGSTYSGYGGYGSGYGGGAYGSRYGMSGGYYGGAAGGRPFMPGMGPGNGEDPENWSSGLEASTRSTFHVLEQIVNAFGGFAQMLDSTFQATHSSFMAMMGMAEQLGVLRNYLGQVLSIFALARTVRNLGYRATGRSPPVNPQELSPRDFAKFQKRSRFSLKPLVVFILVVVGLPYLMLKLIRKMSESQRKRQLEQGGDNNGQGLLPPAGSAEPVKGPDGAVASTAANALNPAQLEFAQALYDFAGEPPVELSFKRGTIIAILNKADAQGQPSAWWRGRLRTGQVGYFPANYVEIIQKQP</sequence>
<dbReference type="PRINTS" id="PR00452">
    <property type="entry name" value="SH3DOMAIN"/>
</dbReference>
<dbReference type="Proteomes" id="UP000268162">
    <property type="component" value="Unassembled WGS sequence"/>
</dbReference>
<dbReference type="InterPro" id="IPR035463">
    <property type="entry name" value="Pex13"/>
</dbReference>
<dbReference type="CDD" id="cd11771">
    <property type="entry name" value="SH3_Pex13p_fungal"/>
    <property type="match status" value="1"/>
</dbReference>
<name>A0A4P9ZK02_9FUNG</name>
<dbReference type="InterPro" id="IPR036028">
    <property type="entry name" value="SH3-like_dom_sf"/>
</dbReference>
<organism evidence="17 18">
    <name type="scientific">Dimargaris cristalligena</name>
    <dbReference type="NCBI Taxonomy" id="215637"/>
    <lineage>
        <taxon>Eukaryota</taxon>
        <taxon>Fungi</taxon>
        <taxon>Fungi incertae sedis</taxon>
        <taxon>Zoopagomycota</taxon>
        <taxon>Kickxellomycotina</taxon>
        <taxon>Dimargaritomycetes</taxon>
        <taxon>Dimargaritales</taxon>
        <taxon>Dimargaritaceae</taxon>
        <taxon>Dimargaris</taxon>
    </lineage>
</organism>
<keyword evidence="6 15" id="KW-1133">Transmembrane helix</keyword>
<evidence type="ECO:0000259" key="16">
    <source>
        <dbReference type="PROSITE" id="PS50002"/>
    </source>
</evidence>
<evidence type="ECO:0000256" key="11">
    <source>
        <dbReference type="ARBA" id="ARBA00034535"/>
    </source>
</evidence>
<dbReference type="InterPro" id="IPR001452">
    <property type="entry name" value="SH3_domain"/>
</dbReference>
<dbReference type="EMBL" id="ML003750">
    <property type="protein sequence ID" value="RKP33557.1"/>
    <property type="molecule type" value="Genomic_DNA"/>
</dbReference>
<evidence type="ECO:0000313" key="17">
    <source>
        <dbReference type="EMBL" id="RKP33557.1"/>
    </source>
</evidence>
<reference evidence="18" key="1">
    <citation type="journal article" date="2018" name="Nat. Microbiol.">
        <title>Leveraging single-cell genomics to expand the fungal tree of life.</title>
        <authorList>
            <person name="Ahrendt S.R."/>
            <person name="Quandt C.A."/>
            <person name="Ciobanu D."/>
            <person name="Clum A."/>
            <person name="Salamov A."/>
            <person name="Andreopoulos B."/>
            <person name="Cheng J.F."/>
            <person name="Woyke T."/>
            <person name="Pelin A."/>
            <person name="Henrissat B."/>
            <person name="Reynolds N.K."/>
            <person name="Benny G.L."/>
            <person name="Smith M.E."/>
            <person name="James T.Y."/>
            <person name="Grigoriev I.V."/>
        </authorList>
    </citation>
    <scope>NUCLEOTIDE SEQUENCE [LARGE SCALE GENOMIC DNA]</scope>
    <source>
        <strain evidence="18">RSA 468</strain>
    </source>
</reference>
<keyword evidence="3" id="KW-0813">Transport</keyword>
<comment type="similarity">
    <text evidence="1">Belongs to the peroxin-13 family.</text>
</comment>
<dbReference type="Pfam" id="PF00018">
    <property type="entry name" value="SH3_1"/>
    <property type="match status" value="1"/>
</dbReference>
<keyword evidence="9" id="KW-0576">Peroxisome</keyword>
<keyword evidence="8 15" id="KW-0472">Membrane</keyword>
<feature type="non-terminal residue" evidence="17">
    <location>
        <position position="1"/>
    </location>
</feature>
<feature type="domain" description="SH3" evidence="16">
    <location>
        <begin position="239"/>
        <end position="304"/>
    </location>
</feature>
<evidence type="ECO:0000256" key="8">
    <source>
        <dbReference type="ARBA" id="ARBA00023136"/>
    </source>
</evidence>
<evidence type="ECO:0000256" key="12">
    <source>
        <dbReference type="ARBA" id="ARBA00046271"/>
    </source>
</evidence>
<dbReference type="Pfam" id="PF04088">
    <property type="entry name" value="Peroxin-13_N"/>
    <property type="match status" value="1"/>
</dbReference>